<protein>
    <submittedName>
        <fullName evidence="1">Uncharacterized protein</fullName>
    </submittedName>
</protein>
<accession>A0A147I3K0</accession>
<dbReference type="PATRIC" id="fig|869719.3.peg.1386"/>
<proteinExistence type="predicted"/>
<evidence type="ECO:0000313" key="2">
    <source>
        <dbReference type="Proteomes" id="UP000074310"/>
    </source>
</evidence>
<dbReference type="OrthoDB" id="7557132at2"/>
<sequence>MKLATTEREKQRVDHLVLGRPRPAPVIGKKPEGMSKIEWKAAKAAMRARGAELADGIEQRVVLVEQFGGRNGTPETIAHLDARERRAGAIARLYMSGAIDADQLAAADKIAATYRAVMADTPLKTASWETRTGGGGVGGDGVELTTIEIAYGRYALEWWLRSITQPAAMLAIVAEDVALTNAARLFALSVPRTRTLLCEALTTWWARYGRGEVVAS</sequence>
<reference evidence="1 2" key="1">
    <citation type="journal article" date="2016" name="Front. Microbiol.">
        <title>Genomic Resource of Rice Seed Associated Bacteria.</title>
        <authorList>
            <person name="Midha S."/>
            <person name="Bansal K."/>
            <person name="Sharma S."/>
            <person name="Kumar N."/>
            <person name="Patil P.P."/>
            <person name="Chaudhry V."/>
            <person name="Patil P.B."/>
        </authorList>
    </citation>
    <scope>NUCLEOTIDE SEQUENCE [LARGE SCALE GENOMIC DNA]</scope>
    <source>
        <strain evidence="1 2">NS334</strain>
    </source>
</reference>
<keyword evidence="2" id="KW-1185">Reference proteome</keyword>
<dbReference type="Proteomes" id="UP000074310">
    <property type="component" value="Unassembled WGS sequence"/>
</dbReference>
<gene>
    <name evidence="1" type="ORF">NS334_08545</name>
</gene>
<dbReference type="RefSeq" id="WP_058755552.1">
    <property type="nucleotide sequence ID" value="NZ_LDTB01000025.1"/>
</dbReference>
<organism evidence="1 2">
    <name type="scientific">Sphingomonas endophytica</name>
    <dbReference type="NCBI Taxonomy" id="869719"/>
    <lineage>
        <taxon>Bacteria</taxon>
        <taxon>Pseudomonadati</taxon>
        <taxon>Pseudomonadota</taxon>
        <taxon>Alphaproteobacteria</taxon>
        <taxon>Sphingomonadales</taxon>
        <taxon>Sphingomonadaceae</taxon>
        <taxon>Sphingomonas</taxon>
    </lineage>
</organism>
<name>A0A147I3K0_9SPHN</name>
<comment type="caution">
    <text evidence="1">The sequence shown here is derived from an EMBL/GenBank/DDBJ whole genome shotgun (WGS) entry which is preliminary data.</text>
</comment>
<evidence type="ECO:0000313" key="1">
    <source>
        <dbReference type="EMBL" id="KTT72632.1"/>
    </source>
</evidence>
<dbReference type="EMBL" id="LDTB01000025">
    <property type="protein sequence ID" value="KTT72632.1"/>
    <property type="molecule type" value="Genomic_DNA"/>
</dbReference>
<dbReference type="AlphaFoldDB" id="A0A147I3K0"/>